<protein>
    <submittedName>
        <fullName evidence="1">Uncharacterized protein</fullName>
    </submittedName>
</protein>
<name>A0ACC2M2H5_PERAE</name>
<sequence>MLRLQQAWATIQESVNSQGIAGDDSCSFDQDALLSIQVPMMNLRQHFSWCEGKRTKVIQVSPTARSFGEDHLFLPAARSTGEDEGLKKREKRERLEKMGAPSYVSLFSVLNSTVSFISLLRFEMQGSF</sequence>
<dbReference type="Proteomes" id="UP001234297">
    <property type="component" value="Chromosome 5"/>
</dbReference>
<organism evidence="1 2">
    <name type="scientific">Persea americana</name>
    <name type="common">Avocado</name>
    <dbReference type="NCBI Taxonomy" id="3435"/>
    <lineage>
        <taxon>Eukaryota</taxon>
        <taxon>Viridiplantae</taxon>
        <taxon>Streptophyta</taxon>
        <taxon>Embryophyta</taxon>
        <taxon>Tracheophyta</taxon>
        <taxon>Spermatophyta</taxon>
        <taxon>Magnoliopsida</taxon>
        <taxon>Magnoliidae</taxon>
        <taxon>Laurales</taxon>
        <taxon>Lauraceae</taxon>
        <taxon>Persea</taxon>
    </lineage>
</organism>
<reference evidence="1 2" key="1">
    <citation type="journal article" date="2022" name="Hortic Res">
        <title>A haplotype resolved chromosomal level avocado genome allows analysis of novel avocado genes.</title>
        <authorList>
            <person name="Nath O."/>
            <person name="Fletcher S.J."/>
            <person name="Hayward A."/>
            <person name="Shaw L.M."/>
            <person name="Masouleh A.K."/>
            <person name="Furtado A."/>
            <person name="Henry R.J."/>
            <person name="Mitter N."/>
        </authorList>
    </citation>
    <scope>NUCLEOTIDE SEQUENCE [LARGE SCALE GENOMIC DNA]</scope>
    <source>
        <strain evidence="2">cv. Hass</strain>
    </source>
</reference>
<proteinExistence type="predicted"/>
<gene>
    <name evidence="1" type="ORF">MRB53_016603</name>
</gene>
<comment type="caution">
    <text evidence="1">The sequence shown here is derived from an EMBL/GenBank/DDBJ whole genome shotgun (WGS) entry which is preliminary data.</text>
</comment>
<accession>A0ACC2M2H5</accession>
<keyword evidence="2" id="KW-1185">Reference proteome</keyword>
<dbReference type="EMBL" id="CM056813">
    <property type="protein sequence ID" value="KAJ8639909.1"/>
    <property type="molecule type" value="Genomic_DNA"/>
</dbReference>
<evidence type="ECO:0000313" key="2">
    <source>
        <dbReference type="Proteomes" id="UP001234297"/>
    </source>
</evidence>
<evidence type="ECO:0000313" key="1">
    <source>
        <dbReference type="EMBL" id="KAJ8639909.1"/>
    </source>
</evidence>